<dbReference type="Gene3D" id="3.30.2410.10">
    <property type="entry name" value="Hect, E3 ligase catalytic domain"/>
    <property type="match status" value="1"/>
</dbReference>
<dbReference type="EC" id="2.3.2.26" evidence="2"/>
<feature type="compositionally biased region" description="Basic and acidic residues" evidence="6">
    <location>
        <begin position="410"/>
        <end position="423"/>
    </location>
</feature>
<feature type="active site" description="Glycyl thioester intermediate" evidence="5">
    <location>
        <position position="1176"/>
    </location>
</feature>
<evidence type="ECO:0000256" key="5">
    <source>
        <dbReference type="PROSITE-ProRule" id="PRU00104"/>
    </source>
</evidence>
<sequence length="1208" mass="134505">MMSLPPSAPYSNAAMPPLPAHQVAEGPRPRPRPPQHDPPLPPLPPPHLDNVRKQLARPPPRKPVPSPSQLNESGLVDVSEVPPDLIPIAPVAHRPAPPPKSQRHGRSRSHPFPALFPSKRKSPSKKPSPDDFDSDSDSDAEMLGLGPGSRSKAPVQSTSPSTKRPAGDKDFASGNCMTCGALSRWPKGLKVFKCTLCMTINDLVDLNTAIEVNSHASDARYARRSSEDGTPGNKGELCQWVRVESHSAETMQIAPISVEKTKHLVRECLRNYLAASLAARRPSLNAGEGYVSIADCNEVTTPTIEKPNAPSGSGEEPSARLNFSRPGMVSQKSFWSSSYPGPRPDMGGVERRSTDQNTGCADPDGKRLFRPLEDYIINCFSPPLACVNSSFILRSSAGVSRRAQQPPKRRPSEARKDSVPEEHSVAELDAKLLLLGDFAENGSWWTGRKENVAPKRTPSYREEDSIVTSRSPNIDWAEVDIWYHTVINAGERWNDVYDELLRTPSFTAPSAVELGQIEGQVLEAQEHLRKTLLKTTENLLKRPGKPLSRPEDLRFLLIISANPLLHTSFQNFTGRFSRALGGRAAGPSRGSGPVSGQHSPIIKRILGLLSNTPPECHNHLVHWFSRLPDFRFIQLKEFASAFLAYRLLRQNEKKHEVTVDVTAGLIPNVAAGRSPATLHAALGQGRSSRSKKPKEQPKKIVYHEDWQTKAAARVIGLLFAANNNAHHRRHNAGVPSSQEEVLNSTSVKDQVQARGQIVPTSEFYITLLDDSDLVADFEAWERKKSKFSFCQHPFLLSIGAKIQILEHDAKRQMHNKARDAFFDSILSHRNVEQYLTLTVRRDCLVEDSLTGVSEVIGGGGEDIKKGLKIAFQGEEGVDAGGLKKEWFLLLVREVFNPEHGMFVYDEDSQYCYFNPYSLETSDQYFLVGVVFGLAIYNSTILDVAFPPFAFRKLLTAAPPPAPGLSTQPRPAMNYTLDDLAEFRPRLAKGLRQLLEYNGDVDSTFCLDFVIDVERYGHTERIALCPGGEHRAVTNANRREYVDLYVKYLLDTAVTRQFEPFKRGFFTVCGGNALSLFRPEEIELLVRGSDEPLDIDALRVSAEYENWGNKNPKPDRTEPTLMWFWESFERASPREQRRLLAFITGSDRIPAMGAASLTIKLSCLGEDTGRYPTARTCFNSLQLWKYTSRERLEKLLWEAVHESEGFGLK</sequence>
<evidence type="ECO:0000256" key="4">
    <source>
        <dbReference type="ARBA" id="ARBA00022786"/>
    </source>
</evidence>
<keyword evidence="9" id="KW-1185">Reference proteome</keyword>
<feature type="region of interest" description="Disordered" evidence="6">
    <location>
        <begin position="301"/>
        <end position="364"/>
    </location>
</feature>
<dbReference type="EMBL" id="JAJSPL020000005">
    <property type="protein sequence ID" value="KAK7746986.1"/>
    <property type="molecule type" value="Genomic_DNA"/>
</dbReference>
<dbReference type="GO" id="GO:0000209">
    <property type="term" value="P:protein polyubiquitination"/>
    <property type="evidence" value="ECO:0007669"/>
    <property type="project" value="InterPro"/>
</dbReference>
<evidence type="ECO:0000256" key="3">
    <source>
        <dbReference type="ARBA" id="ARBA00022679"/>
    </source>
</evidence>
<dbReference type="SUPFAM" id="SSF56204">
    <property type="entry name" value="Hect, E3 ligase catalytic domain"/>
    <property type="match status" value="1"/>
</dbReference>
<gene>
    <name evidence="8" type="primary">HUL4</name>
    <name evidence="8" type="ORF">SLS53_002174</name>
</gene>
<feature type="compositionally biased region" description="Polar residues" evidence="6">
    <location>
        <begin position="330"/>
        <end position="339"/>
    </location>
</feature>
<dbReference type="GO" id="GO:0061630">
    <property type="term" value="F:ubiquitin protein ligase activity"/>
    <property type="evidence" value="ECO:0007669"/>
    <property type="project" value="UniProtKB-EC"/>
</dbReference>
<keyword evidence="4 5" id="KW-0833">Ubl conjugation pathway</keyword>
<dbReference type="FunFam" id="3.30.2160.10:FF:000004">
    <property type="entry name" value="probable E3 ubiquitin-protein ligase HERC4 isoform X1"/>
    <property type="match status" value="1"/>
</dbReference>
<keyword evidence="3" id="KW-0808">Transferase</keyword>
<evidence type="ECO:0000313" key="8">
    <source>
        <dbReference type="EMBL" id="KAK7746986.1"/>
    </source>
</evidence>
<evidence type="ECO:0000256" key="6">
    <source>
        <dbReference type="SAM" id="MobiDB-lite"/>
    </source>
</evidence>
<reference evidence="8 9" key="1">
    <citation type="journal article" date="2023" name="PLoS ONE">
        <title>Cytospora paraplurivora sp. nov. isolated from orchards with fruit tree decline syndrome in Ontario, Canada.</title>
        <authorList>
            <person name="Ilyukhin E."/>
            <person name="Nguyen H.D.T."/>
            <person name="Castle A.J."/>
            <person name="Ellouze W."/>
        </authorList>
    </citation>
    <scope>NUCLEOTIDE SEQUENCE [LARGE SCALE GENOMIC DNA]</scope>
    <source>
        <strain evidence="8 9">FDS-564</strain>
    </source>
</reference>
<dbReference type="Gene3D" id="3.90.1750.10">
    <property type="entry name" value="Hect, E3 ligase catalytic domains"/>
    <property type="match status" value="1"/>
</dbReference>
<feature type="region of interest" description="Disordered" evidence="6">
    <location>
        <begin position="397"/>
        <end position="423"/>
    </location>
</feature>
<evidence type="ECO:0000259" key="7">
    <source>
        <dbReference type="PROSITE" id="PS50237"/>
    </source>
</evidence>
<dbReference type="AlphaFoldDB" id="A0AAN9UHE3"/>
<dbReference type="Gene3D" id="3.30.2160.10">
    <property type="entry name" value="Hect, E3 ligase catalytic domain"/>
    <property type="match status" value="1"/>
</dbReference>
<dbReference type="PANTHER" id="PTHR45700">
    <property type="entry name" value="UBIQUITIN-PROTEIN LIGASE E3C"/>
    <property type="match status" value="1"/>
</dbReference>
<evidence type="ECO:0000256" key="2">
    <source>
        <dbReference type="ARBA" id="ARBA00012485"/>
    </source>
</evidence>
<comment type="caution">
    <text evidence="8">The sequence shown here is derived from an EMBL/GenBank/DDBJ whole genome shotgun (WGS) entry which is preliminary data.</text>
</comment>
<dbReference type="CDD" id="cd00078">
    <property type="entry name" value="HECTc"/>
    <property type="match status" value="1"/>
</dbReference>
<dbReference type="PANTHER" id="PTHR45700:SF8">
    <property type="entry name" value="HECT-TYPE E3 UBIQUITIN TRANSFERASE"/>
    <property type="match status" value="1"/>
</dbReference>
<dbReference type="PROSITE" id="PS50237">
    <property type="entry name" value="HECT"/>
    <property type="match status" value="1"/>
</dbReference>
<dbReference type="InterPro" id="IPR044611">
    <property type="entry name" value="E3A/B/C-like"/>
</dbReference>
<comment type="catalytic activity">
    <reaction evidence="1">
        <text>S-ubiquitinyl-[E2 ubiquitin-conjugating enzyme]-L-cysteine + [acceptor protein]-L-lysine = [E2 ubiquitin-conjugating enzyme]-L-cysteine + N(6)-ubiquitinyl-[acceptor protein]-L-lysine.</text>
        <dbReference type="EC" id="2.3.2.26"/>
    </reaction>
</comment>
<evidence type="ECO:0000256" key="1">
    <source>
        <dbReference type="ARBA" id="ARBA00000885"/>
    </source>
</evidence>
<dbReference type="SMART" id="SM00119">
    <property type="entry name" value="HECTc"/>
    <property type="match status" value="1"/>
</dbReference>
<organism evidence="8 9">
    <name type="scientific">Cytospora paraplurivora</name>
    <dbReference type="NCBI Taxonomy" id="2898453"/>
    <lineage>
        <taxon>Eukaryota</taxon>
        <taxon>Fungi</taxon>
        <taxon>Dikarya</taxon>
        <taxon>Ascomycota</taxon>
        <taxon>Pezizomycotina</taxon>
        <taxon>Sordariomycetes</taxon>
        <taxon>Sordariomycetidae</taxon>
        <taxon>Diaporthales</taxon>
        <taxon>Cytosporaceae</taxon>
        <taxon>Cytospora</taxon>
    </lineage>
</organism>
<feature type="compositionally biased region" description="Pro residues" evidence="6">
    <location>
        <begin position="57"/>
        <end position="66"/>
    </location>
</feature>
<dbReference type="InterPro" id="IPR000569">
    <property type="entry name" value="HECT_dom"/>
</dbReference>
<feature type="region of interest" description="Disordered" evidence="6">
    <location>
        <begin position="1"/>
        <end position="170"/>
    </location>
</feature>
<dbReference type="InterPro" id="IPR035983">
    <property type="entry name" value="Hect_E3_ubiquitin_ligase"/>
</dbReference>
<dbReference type="Proteomes" id="UP001320245">
    <property type="component" value="Unassembled WGS sequence"/>
</dbReference>
<evidence type="ECO:0000313" key="9">
    <source>
        <dbReference type="Proteomes" id="UP001320245"/>
    </source>
</evidence>
<name>A0AAN9UHE3_9PEZI</name>
<feature type="domain" description="HECT" evidence="7">
    <location>
        <begin position="859"/>
        <end position="1208"/>
    </location>
</feature>
<feature type="compositionally biased region" description="Acidic residues" evidence="6">
    <location>
        <begin position="130"/>
        <end position="140"/>
    </location>
</feature>
<dbReference type="Pfam" id="PF00632">
    <property type="entry name" value="HECT"/>
    <property type="match status" value="1"/>
</dbReference>
<proteinExistence type="predicted"/>
<accession>A0AAN9UHE3</accession>
<protein>
    <recommendedName>
        <fullName evidence="2">HECT-type E3 ubiquitin transferase</fullName>
        <ecNumber evidence="2">2.3.2.26</ecNumber>
    </recommendedName>
</protein>
<feature type="compositionally biased region" description="Pro residues" evidence="6">
    <location>
        <begin position="36"/>
        <end position="47"/>
    </location>
</feature>